<evidence type="ECO:0000313" key="13">
    <source>
        <dbReference type="Proteomes" id="UP000269198"/>
    </source>
</evidence>
<evidence type="ECO:0000256" key="6">
    <source>
        <dbReference type="ARBA" id="ARBA00023002"/>
    </source>
</evidence>
<dbReference type="Pfam" id="PF01619">
    <property type="entry name" value="Pro_dh"/>
    <property type="match status" value="1"/>
</dbReference>
<evidence type="ECO:0000256" key="8">
    <source>
        <dbReference type="ARBA" id="ARBA00048779"/>
    </source>
</evidence>
<keyword evidence="5 10" id="KW-0274">FAD</keyword>
<dbReference type="InterPro" id="IPR029041">
    <property type="entry name" value="FAD-linked_oxidoreductase-like"/>
</dbReference>
<dbReference type="RefSeq" id="WP_123203073.1">
    <property type="nucleotide sequence ID" value="NZ_RJMB01000027.1"/>
</dbReference>
<dbReference type="PIRSF" id="PIRSF000196">
    <property type="entry name" value="Pro_dehydrog"/>
    <property type="match status" value="1"/>
</dbReference>
<comment type="catalytic activity">
    <reaction evidence="8">
        <text>L-proline + a quinone = (S)-1-pyrroline-5-carboxylate + a quinol + H(+)</text>
        <dbReference type="Rhea" id="RHEA:23784"/>
        <dbReference type="ChEBI" id="CHEBI:15378"/>
        <dbReference type="ChEBI" id="CHEBI:17388"/>
        <dbReference type="ChEBI" id="CHEBI:24646"/>
        <dbReference type="ChEBI" id="CHEBI:60039"/>
        <dbReference type="ChEBI" id="CHEBI:132124"/>
        <dbReference type="EC" id="1.5.5.2"/>
    </reaction>
</comment>
<evidence type="ECO:0000256" key="2">
    <source>
        <dbReference type="ARBA" id="ARBA00012695"/>
    </source>
</evidence>
<dbReference type="PANTHER" id="PTHR13914:SF0">
    <property type="entry name" value="PROLINE DEHYDROGENASE 1, MITOCHONDRIAL"/>
    <property type="match status" value="1"/>
</dbReference>
<dbReference type="OrthoDB" id="9773461at2"/>
<dbReference type="GO" id="GO:0010133">
    <property type="term" value="P:L-proline catabolic process to L-glutamate"/>
    <property type="evidence" value="ECO:0007669"/>
    <property type="project" value="UniProtKB-UniPathway"/>
</dbReference>
<comment type="caution">
    <text evidence="12">The sequence shown here is derived from an EMBL/GenBank/DDBJ whole genome shotgun (WGS) entry which is preliminary data.</text>
</comment>
<evidence type="ECO:0000256" key="1">
    <source>
        <dbReference type="ARBA" id="ARBA00004739"/>
    </source>
</evidence>
<feature type="binding site" evidence="10">
    <location>
        <position position="137"/>
    </location>
    <ligand>
        <name>FAD</name>
        <dbReference type="ChEBI" id="CHEBI:57692"/>
    </ligand>
</feature>
<dbReference type="InterPro" id="IPR015659">
    <property type="entry name" value="Proline_oxidase"/>
</dbReference>
<organism evidence="12 13">
    <name type="scientific">Halostreptopolyspora alba</name>
    <dbReference type="NCBI Taxonomy" id="2487137"/>
    <lineage>
        <taxon>Bacteria</taxon>
        <taxon>Bacillati</taxon>
        <taxon>Actinomycetota</taxon>
        <taxon>Actinomycetes</taxon>
        <taxon>Streptosporangiales</taxon>
        <taxon>Nocardiopsidaceae</taxon>
        <taxon>Halostreptopolyspora</taxon>
    </lineage>
</organism>
<keyword evidence="4 10" id="KW-0547">Nucleotide-binding</keyword>
<dbReference type="InterPro" id="IPR002872">
    <property type="entry name" value="Proline_DH_dom"/>
</dbReference>
<proteinExistence type="predicted"/>
<dbReference type="AlphaFoldDB" id="A0A3N0E2E6"/>
<evidence type="ECO:0000256" key="4">
    <source>
        <dbReference type="ARBA" id="ARBA00022741"/>
    </source>
</evidence>
<evidence type="ECO:0000313" key="12">
    <source>
        <dbReference type="EMBL" id="RNL82012.1"/>
    </source>
</evidence>
<dbReference type="UniPathway" id="UPA00261">
    <property type="reaction ID" value="UER00373"/>
</dbReference>
<dbReference type="InterPro" id="IPR008219">
    <property type="entry name" value="PRODH_bac_arc"/>
</dbReference>
<feature type="binding site" evidence="9">
    <location>
        <position position="290"/>
    </location>
    <ligand>
        <name>substrate</name>
    </ligand>
</feature>
<comment type="cofactor">
    <cofactor evidence="10">
        <name>FAD</name>
        <dbReference type="ChEBI" id="CHEBI:57692"/>
    </cofactor>
    <text evidence="10">Binds 1 FAD per subunit.</text>
</comment>
<name>A0A3N0E2E6_9ACTN</name>
<feature type="binding site" evidence="10">
    <location>
        <begin position="228"/>
        <end position="229"/>
    </location>
    <ligand>
        <name>FAD</name>
        <dbReference type="ChEBI" id="CHEBI:57692"/>
    </ligand>
</feature>
<dbReference type="GO" id="GO:0000166">
    <property type="term" value="F:nucleotide binding"/>
    <property type="evidence" value="ECO:0007669"/>
    <property type="project" value="UniProtKB-KW"/>
</dbReference>
<keyword evidence="6" id="KW-0560">Oxidoreductase</keyword>
<dbReference type="Gene3D" id="3.20.20.220">
    <property type="match status" value="1"/>
</dbReference>
<dbReference type="SUPFAM" id="SSF51730">
    <property type="entry name" value="FAD-linked oxidoreductase"/>
    <property type="match status" value="1"/>
</dbReference>
<dbReference type="PANTHER" id="PTHR13914">
    <property type="entry name" value="PROLINE OXIDASE"/>
    <property type="match status" value="1"/>
</dbReference>
<keyword evidence="7" id="KW-0642">Proline metabolism</keyword>
<dbReference type="Proteomes" id="UP000269198">
    <property type="component" value="Unassembled WGS sequence"/>
</dbReference>
<evidence type="ECO:0000256" key="3">
    <source>
        <dbReference type="ARBA" id="ARBA00022630"/>
    </source>
</evidence>
<gene>
    <name evidence="12" type="ORF">EFW17_20615</name>
</gene>
<dbReference type="EMBL" id="RJMB01000027">
    <property type="protein sequence ID" value="RNL82012.1"/>
    <property type="molecule type" value="Genomic_DNA"/>
</dbReference>
<dbReference type="GO" id="GO:0004657">
    <property type="term" value="F:proline dehydrogenase activity"/>
    <property type="evidence" value="ECO:0007669"/>
    <property type="project" value="UniProtKB-EC"/>
</dbReference>
<sequence length="310" mass="33360">MVLRRALIAASQNERLRSLVARTPVTRGVVNRFVAGEGAHDAVRAAAGLADVGVYSTIDHLGEHTVDPAQAGQVTREYLRLLERLDGAGLAPWAEVSVKPTAVGLALGGEGESLAAENIARLCASASAAGTTVTVDMEDEVWVPATLRVVTVLRREYPWLGCVLQSYLRRTEGDVAAMAAPGARIRLCKGAYAPSAGTGYLGRHEVDRAFVRSLRHLFESGAYPMVATHDPRLIAIAGTLARSNGRGHADFEYQMVFGARPAEQRRLAGLGARVRVYVPYGREWYGYLTRRIAERPANLAFAARAVASRG</sequence>
<dbReference type="EC" id="1.5.5.2" evidence="2"/>
<evidence type="ECO:0000259" key="11">
    <source>
        <dbReference type="Pfam" id="PF01619"/>
    </source>
</evidence>
<feature type="binding site" evidence="10">
    <location>
        <position position="165"/>
    </location>
    <ligand>
        <name>FAD</name>
        <dbReference type="ChEBI" id="CHEBI:57692"/>
    </ligand>
</feature>
<evidence type="ECO:0000256" key="9">
    <source>
        <dbReference type="PIRSR" id="PIRSR000196-1"/>
    </source>
</evidence>
<evidence type="ECO:0000256" key="7">
    <source>
        <dbReference type="ARBA" id="ARBA00023062"/>
    </source>
</evidence>
<reference evidence="12 13" key="1">
    <citation type="submission" date="2018-11" db="EMBL/GenBank/DDBJ databases">
        <title>The genome draft of YIM 96095.</title>
        <authorList>
            <person name="Tang S.-K."/>
            <person name="Chunyu W.-X."/>
            <person name="Feng Y.-Z."/>
        </authorList>
    </citation>
    <scope>NUCLEOTIDE SEQUENCE [LARGE SCALE GENOMIC DNA]</scope>
    <source>
        <strain evidence="12 13">YIM 96095</strain>
    </source>
</reference>
<evidence type="ECO:0000256" key="10">
    <source>
        <dbReference type="PIRSR" id="PIRSR000196-2"/>
    </source>
</evidence>
<feature type="binding site" evidence="9">
    <location>
        <position position="291"/>
    </location>
    <ligand>
        <name>substrate</name>
    </ligand>
</feature>
<feature type="domain" description="Proline dehydrogenase" evidence="11">
    <location>
        <begin position="44"/>
        <end position="302"/>
    </location>
</feature>
<accession>A0A3N0E2E6</accession>
<keyword evidence="13" id="KW-1185">Reference proteome</keyword>
<comment type="pathway">
    <text evidence="1">Amino-acid degradation; L-proline degradation into L-glutamate; L-glutamate from L-proline: step 1/2.</text>
</comment>
<feature type="binding site" evidence="10">
    <location>
        <begin position="189"/>
        <end position="191"/>
    </location>
    <ligand>
        <name>FAD</name>
        <dbReference type="ChEBI" id="CHEBI:57692"/>
    </ligand>
</feature>
<feature type="binding site" evidence="9">
    <location>
        <position position="99"/>
    </location>
    <ligand>
        <name>substrate</name>
    </ligand>
</feature>
<evidence type="ECO:0000256" key="5">
    <source>
        <dbReference type="ARBA" id="ARBA00022827"/>
    </source>
</evidence>
<protein>
    <recommendedName>
        <fullName evidence="2">proline dehydrogenase</fullName>
        <ecNumber evidence="2">1.5.5.2</ecNumber>
    </recommendedName>
</protein>
<keyword evidence="3" id="KW-0285">Flavoprotein</keyword>